<evidence type="ECO:0000313" key="1">
    <source>
        <dbReference type="EMBL" id="RYQ11654.1"/>
    </source>
</evidence>
<dbReference type="AlphaFoldDB" id="A0A4Q5A1Y7"/>
<comment type="caution">
    <text evidence="1">The sequence shown here is derived from an EMBL/GenBank/DDBJ whole genome shotgun (WGS) entry which is preliminary data.</text>
</comment>
<reference evidence="1 2" key="1">
    <citation type="submission" date="2018-12" db="EMBL/GenBank/DDBJ databases">
        <title>Unveiling genomic diversity among members of the Bifidobacterium pseudolongum species, a widely distributed gut commensal of the animal kingdom.</title>
        <authorList>
            <person name="Lugli G.A."/>
            <person name="Duranti S."/>
            <person name="Albert K."/>
            <person name="Mancabelli L."/>
            <person name="Napoli S."/>
            <person name="Viappiani A."/>
            <person name="Anzalone R."/>
            <person name="Longhi G."/>
            <person name="Milani C."/>
            <person name="Turroni F."/>
            <person name="Alessandri G."/>
            <person name="Sela D.A."/>
            <person name="Van Sinderen D."/>
            <person name="Ventura M."/>
        </authorList>
    </citation>
    <scope>NUCLEOTIDE SEQUENCE [LARGE SCALE GENOMIC DNA]</scope>
    <source>
        <strain evidence="1 2">2093B</strain>
    </source>
</reference>
<dbReference type="RefSeq" id="WP_129896876.1">
    <property type="nucleotide sequence ID" value="NZ_RYUH01000006.1"/>
</dbReference>
<gene>
    <name evidence="1" type="ORF">PG2093B_0338</name>
</gene>
<protein>
    <submittedName>
        <fullName evidence="1">Uncharacterized protein</fullName>
    </submittedName>
</protein>
<sequence>MIAMLKMLLDVMAMQLAGTVEEIDERGYIAVNKVQMLLQLMAEVTNAIIEAKKSKDTPAENRQLLHKLDAQFEALERSTRAMASRAVRGADVKNAIVAGALAQLRAVEWAVTDEKSEAA</sequence>
<name>A0A4Q5A1Y7_9BIFI</name>
<dbReference type="Proteomes" id="UP000292568">
    <property type="component" value="Unassembled WGS sequence"/>
</dbReference>
<organism evidence="1 2">
    <name type="scientific">Bifidobacterium pseudolongum subsp. globosum</name>
    <dbReference type="NCBI Taxonomy" id="1690"/>
    <lineage>
        <taxon>Bacteria</taxon>
        <taxon>Bacillati</taxon>
        <taxon>Actinomycetota</taxon>
        <taxon>Actinomycetes</taxon>
        <taxon>Bifidobacteriales</taxon>
        <taxon>Bifidobacteriaceae</taxon>
        <taxon>Bifidobacterium</taxon>
    </lineage>
</organism>
<accession>A0A4Q5A1Y7</accession>
<dbReference type="EMBL" id="RYUH01000006">
    <property type="protein sequence ID" value="RYQ11654.1"/>
    <property type="molecule type" value="Genomic_DNA"/>
</dbReference>
<evidence type="ECO:0000313" key="2">
    <source>
        <dbReference type="Proteomes" id="UP000292568"/>
    </source>
</evidence>
<proteinExistence type="predicted"/>